<proteinExistence type="predicted"/>
<dbReference type="EMBL" id="JBEHHI010000002">
    <property type="protein sequence ID" value="MEX5728699.1"/>
    <property type="molecule type" value="Genomic_DNA"/>
</dbReference>
<evidence type="ECO:0000256" key="3">
    <source>
        <dbReference type="ARBA" id="ARBA00022692"/>
    </source>
</evidence>
<dbReference type="RefSeq" id="WP_211336823.1">
    <property type="nucleotide sequence ID" value="NZ_JBEHHI010000002.1"/>
</dbReference>
<keyword evidence="9" id="KW-1185">Reference proteome</keyword>
<comment type="subcellular location">
    <subcellularLocation>
        <location evidence="1">Cell membrane</location>
        <topology evidence="1">Multi-pass membrane protein</topology>
    </subcellularLocation>
</comment>
<reference evidence="8 9" key="1">
    <citation type="submission" date="2024-06" db="EMBL/GenBank/DDBJ databases">
        <title>Genome of Rhodovulum iodosum, a marine photoferrotroph.</title>
        <authorList>
            <person name="Bianchini G."/>
            <person name="Nikeleit V."/>
            <person name="Kappler A."/>
            <person name="Bryce C."/>
            <person name="Sanchez-Baracaldo P."/>
        </authorList>
    </citation>
    <scope>NUCLEOTIDE SEQUENCE [LARGE SCALE GENOMIC DNA]</scope>
    <source>
        <strain evidence="8 9">UT/N1</strain>
    </source>
</reference>
<keyword evidence="4 7" id="KW-1133">Transmembrane helix</keyword>
<gene>
    <name evidence="8" type="ORF">Ga0609869_002052</name>
</gene>
<evidence type="ECO:0000313" key="9">
    <source>
        <dbReference type="Proteomes" id="UP001560019"/>
    </source>
</evidence>
<keyword evidence="5 7" id="KW-0472">Membrane</keyword>
<evidence type="ECO:0000256" key="2">
    <source>
        <dbReference type="ARBA" id="ARBA00022475"/>
    </source>
</evidence>
<feature type="transmembrane region" description="Helical" evidence="7">
    <location>
        <begin position="82"/>
        <end position="104"/>
    </location>
</feature>
<evidence type="ECO:0000256" key="5">
    <source>
        <dbReference type="ARBA" id="ARBA00023136"/>
    </source>
</evidence>
<feature type="transmembrane region" description="Helical" evidence="7">
    <location>
        <begin position="12"/>
        <end position="31"/>
    </location>
</feature>
<protein>
    <submittedName>
        <fullName evidence="8">Uncharacterized membrane protein (DUF373 family)</fullName>
    </submittedName>
</protein>
<dbReference type="InterPro" id="IPR020948">
    <property type="entry name" value="P_starv_induced_PsiE-like"/>
</dbReference>
<feature type="transmembrane region" description="Helical" evidence="7">
    <location>
        <begin position="110"/>
        <end position="130"/>
    </location>
</feature>
<feature type="region of interest" description="Disordered" evidence="6">
    <location>
        <begin position="139"/>
        <end position="159"/>
    </location>
</feature>
<sequence length="159" mass="16800">MDFEKWYARFERSVAAILMAGMGVVILLATFSFLRTTVQATLGFGGALDYATFQTLFDRVLAAVIALELAHSVQQMAAGHRGLVQVKTVIIIGVLAVVRKLILLEVESTSGLFLIGVAAAILSLGLVLALTHWVGRTRGDDGGPLPSPGAPAGDRPQAK</sequence>
<evidence type="ECO:0000256" key="4">
    <source>
        <dbReference type="ARBA" id="ARBA00022989"/>
    </source>
</evidence>
<evidence type="ECO:0000313" key="8">
    <source>
        <dbReference type="EMBL" id="MEX5728699.1"/>
    </source>
</evidence>
<name>A0ABV3XTP3_9RHOB</name>
<dbReference type="Pfam" id="PF06146">
    <property type="entry name" value="PsiE"/>
    <property type="match status" value="1"/>
</dbReference>
<evidence type="ECO:0000256" key="1">
    <source>
        <dbReference type="ARBA" id="ARBA00004651"/>
    </source>
</evidence>
<comment type="caution">
    <text evidence="8">The sequence shown here is derived from an EMBL/GenBank/DDBJ whole genome shotgun (WGS) entry which is preliminary data.</text>
</comment>
<accession>A0ABV3XTP3</accession>
<evidence type="ECO:0000256" key="6">
    <source>
        <dbReference type="SAM" id="MobiDB-lite"/>
    </source>
</evidence>
<evidence type="ECO:0000256" key="7">
    <source>
        <dbReference type="SAM" id="Phobius"/>
    </source>
</evidence>
<dbReference type="Proteomes" id="UP001560019">
    <property type="component" value="Unassembled WGS sequence"/>
</dbReference>
<keyword evidence="3 7" id="KW-0812">Transmembrane</keyword>
<keyword evidence="2" id="KW-1003">Cell membrane</keyword>
<organism evidence="8 9">
    <name type="scientific">Rhodovulum iodosum</name>
    <dbReference type="NCBI Taxonomy" id="68291"/>
    <lineage>
        <taxon>Bacteria</taxon>
        <taxon>Pseudomonadati</taxon>
        <taxon>Pseudomonadota</taxon>
        <taxon>Alphaproteobacteria</taxon>
        <taxon>Rhodobacterales</taxon>
        <taxon>Paracoccaceae</taxon>
        <taxon>Rhodovulum</taxon>
    </lineage>
</organism>
<feature type="compositionally biased region" description="Low complexity" evidence="6">
    <location>
        <begin position="150"/>
        <end position="159"/>
    </location>
</feature>